<evidence type="ECO:0000313" key="1">
    <source>
        <dbReference type="EMBL" id="ORE18894.1"/>
    </source>
</evidence>
<dbReference type="AlphaFoldDB" id="A0A1X0S3S3"/>
<feature type="non-terminal residue" evidence="1">
    <location>
        <position position="1"/>
    </location>
</feature>
<organism evidence="1 2">
    <name type="scientific">Rhizopus microsporus</name>
    <dbReference type="NCBI Taxonomy" id="58291"/>
    <lineage>
        <taxon>Eukaryota</taxon>
        <taxon>Fungi</taxon>
        <taxon>Fungi incertae sedis</taxon>
        <taxon>Mucoromycota</taxon>
        <taxon>Mucoromycotina</taxon>
        <taxon>Mucoromycetes</taxon>
        <taxon>Mucorales</taxon>
        <taxon>Mucorineae</taxon>
        <taxon>Rhizopodaceae</taxon>
        <taxon>Rhizopus</taxon>
    </lineage>
</organism>
<sequence length="51" mass="5884">LQAVGYFLCSQSLSISTLDYGKNDFFVRLLYSIAHDSIEQLVGEEAENWRR</sequence>
<dbReference type="Proteomes" id="UP000242381">
    <property type="component" value="Unassembled WGS sequence"/>
</dbReference>
<gene>
    <name evidence="1" type="ORF">BCV71DRAFT_178751</name>
</gene>
<accession>A0A1X0S3S3</accession>
<protein>
    <submittedName>
        <fullName evidence="1">Uncharacterized protein</fullName>
    </submittedName>
</protein>
<proteinExistence type="predicted"/>
<dbReference type="EMBL" id="KV921321">
    <property type="protein sequence ID" value="ORE18894.1"/>
    <property type="molecule type" value="Genomic_DNA"/>
</dbReference>
<reference evidence="1 2" key="1">
    <citation type="journal article" date="2016" name="Proc. Natl. Acad. Sci. U.S.A.">
        <title>Lipid metabolic changes in an early divergent fungus govern the establishment of a mutualistic symbiosis with endobacteria.</title>
        <authorList>
            <person name="Lastovetsky O.A."/>
            <person name="Gaspar M.L."/>
            <person name="Mondo S.J."/>
            <person name="LaButti K.M."/>
            <person name="Sandor L."/>
            <person name="Grigoriev I.V."/>
            <person name="Henry S.A."/>
            <person name="Pawlowska T.E."/>
        </authorList>
    </citation>
    <scope>NUCLEOTIDE SEQUENCE [LARGE SCALE GENOMIC DNA]</scope>
    <source>
        <strain evidence="1 2">ATCC 11559</strain>
    </source>
</reference>
<name>A0A1X0S3S3_RHIZD</name>
<evidence type="ECO:0000313" key="2">
    <source>
        <dbReference type="Proteomes" id="UP000242381"/>
    </source>
</evidence>